<gene>
    <name evidence="1" type="ORF">BC962_1972</name>
</gene>
<protein>
    <submittedName>
        <fullName evidence="1">Uncharacterized protein</fullName>
    </submittedName>
</protein>
<comment type="caution">
    <text evidence="1">The sequence shown here is derived from an EMBL/GenBank/DDBJ whole genome shotgun (WGS) entry which is preliminary data.</text>
</comment>
<keyword evidence="2" id="KW-1185">Reference proteome</keyword>
<accession>A0A495PW57</accession>
<organism evidence="1 2">
    <name type="scientific">Gillisia mitskevichiae</name>
    <dbReference type="NCBI Taxonomy" id="270921"/>
    <lineage>
        <taxon>Bacteria</taxon>
        <taxon>Pseudomonadati</taxon>
        <taxon>Bacteroidota</taxon>
        <taxon>Flavobacteriia</taxon>
        <taxon>Flavobacteriales</taxon>
        <taxon>Flavobacteriaceae</taxon>
        <taxon>Gillisia</taxon>
    </lineage>
</organism>
<sequence length="53" mass="6369">MALSSNILDSNDTFNLYLKTSQVEIYHFWMNYQSRSQGLDQKKFIIQDHEKNQ</sequence>
<dbReference type="RefSeq" id="WP_183075486.1">
    <property type="nucleotide sequence ID" value="NZ_RBLG01000002.1"/>
</dbReference>
<name>A0A495PW57_9FLAO</name>
<dbReference type="AlphaFoldDB" id="A0A495PW57"/>
<dbReference type="EMBL" id="RBLG01000002">
    <property type="protein sequence ID" value="RKS53718.1"/>
    <property type="molecule type" value="Genomic_DNA"/>
</dbReference>
<evidence type="ECO:0000313" key="1">
    <source>
        <dbReference type="EMBL" id="RKS53718.1"/>
    </source>
</evidence>
<dbReference type="Proteomes" id="UP000276282">
    <property type="component" value="Unassembled WGS sequence"/>
</dbReference>
<proteinExistence type="predicted"/>
<reference evidence="1 2" key="1">
    <citation type="submission" date="2018-10" db="EMBL/GenBank/DDBJ databases">
        <title>Genomic Encyclopedia of Archaeal and Bacterial Type Strains, Phase II (KMG-II): from individual species to whole genera.</title>
        <authorList>
            <person name="Goeker M."/>
        </authorList>
    </citation>
    <scope>NUCLEOTIDE SEQUENCE [LARGE SCALE GENOMIC DNA]</scope>
    <source>
        <strain evidence="1 2">DSM 19839</strain>
    </source>
</reference>
<evidence type="ECO:0000313" key="2">
    <source>
        <dbReference type="Proteomes" id="UP000276282"/>
    </source>
</evidence>